<dbReference type="AlphaFoldDB" id="A0AAN6T9F4"/>
<evidence type="ECO:0000313" key="3">
    <source>
        <dbReference type="Proteomes" id="UP001302812"/>
    </source>
</evidence>
<reference evidence="2" key="1">
    <citation type="journal article" date="2023" name="Mol. Phylogenet. Evol.">
        <title>Genome-scale phylogeny and comparative genomics of the fungal order Sordariales.</title>
        <authorList>
            <person name="Hensen N."/>
            <person name="Bonometti L."/>
            <person name="Westerberg I."/>
            <person name="Brannstrom I.O."/>
            <person name="Guillou S."/>
            <person name="Cros-Aarteil S."/>
            <person name="Calhoun S."/>
            <person name="Haridas S."/>
            <person name="Kuo A."/>
            <person name="Mondo S."/>
            <person name="Pangilinan J."/>
            <person name="Riley R."/>
            <person name="LaButti K."/>
            <person name="Andreopoulos B."/>
            <person name="Lipzen A."/>
            <person name="Chen C."/>
            <person name="Yan M."/>
            <person name="Daum C."/>
            <person name="Ng V."/>
            <person name="Clum A."/>
            <person name="Steindorff A."/>
            <person name="Ohm R.A."/>
            <person name="Martin F."/>
            <person name="Silar P."/>
            <person name="Natvig D.O."/>
            <person name="Lalanne C."/>
            <person name="Gautier V."/>
            <person name="Ament-Velasquez S.L."/>
            <person name="Kruys A."/>
            <person name="Hutchinson M.I."/>
            <person name="Powell A.J."/>
            <person name="Barry K."/>
            <person name="Miller A.N."/>
            <person name="Grigoriev I.V."/>
            <person name="Debuchy R."/>
            <person name="Gladieux P."/>
            <person name="Hiltunen Thoren M."/>
            <person name="Johannesson H."/>
        </authorList>
    </citation>
    <scope>NUCLEOTIDE SEQUENCE</scope>
    <source>
        <strain evidence="2">CBS 508.74</strain>
    </source>
</reference>
<dbReference type="RefSeq" id="XP_064666514.1">
    <property type="nucleotide sequence ID" value="XM_064815988.1"/>
</dbReference>
<keyword evidence="1" id="KW-0732">Signal</keyword>
<evidence type="ECO:0000256" key="1">
    <source>
        <dbReference type="SAM" id="SignalP"/>
    </source>
</evidence>
<proteinExistence type="predicted"/>
<keyword evidence="3" id="KW-1185">Reference proteome</keyword>
<evidence type="ECO:0000313" key="2">
    <source>
        <dbReference type="EMBL" id="KAK4108944.1"/>
    </source>
</evidence>
<protein>
    <submittedName>
        <fullName evidence="2">Uncharacterized protein</fullName>
    </submittedName>
</protein>
<gene>
    <name evidence="2" type="ORF">N656DRAFT_783597</name>
</gene>
<dbReference type="EMBL" id="MU853359">
    <property type="protein sequence ID" value="KAK4108944.1"/>
    <property type="molecule type" value="Genomic_DNA"/>
</dbReference>
<accession>A0AAN6T9F4</accession>
<name>A0AAN6T9F4_9PEZI</name>
<organism evidence="2 3">
    <name type="scientific">Canariomyces notabilis</name>
    <dbReference type="NCBI Taxonomy" id="2074819"/>
    <lineage>
        <taxon>Eukaryota</taxon>
        <taxon>Fungi</taxon>
        <taxon>Dikarya</taxon>
        <taxon>Ascomycota</taxon>
        <taxon>Pezizomycotina</taxon>
        <taxon>Sordariomycetes</taxon>
        <taxon>Sordariomycetidae</taxon>
        <taxon>Sordariales</taxon>
        <taxon>Chaetomiaceae</taxon>
        <taxon>Canariomyces</taxon>
    </lineage>
</organism>
<feature type="chain" id="PRO_5042876429" evidence="1">
    <location>
        <begin position="19"/>
        <end position="165"/>
    </location>
</feature>
<feature type="signal peptide" evidence="1">
    <location>
        <begin position="1"/>
        <end position="18"/>
    </location>
</feature>
<dbReference type="Proteomes" id="UP001302812">
    <property type="component" value="Unassembled WGS sequence"/>
</dbReference>
<reference evidence="2" key="2">
    <citation type="submission" date="2023-05" db="EMBL/GenBank/DDBJ databases">
        <authorList>
            <consortium name="Lawrence Berkeley National Laboratory"/>
            <person name="Steindorff A."/>
            <person name="Hensen N."/>
            <person name="Bonometti L."/>
            <person name="Westerberg I."/>
            <person name="Brannstrom I.O."/>
            <person name="Guillou S."/>
            <person name="Cros-Aarteil S."/>
            <person name="Calhoun S."/>
            <person name="Haridas S."/>
            <person name="Kuo A."/>
            <person name="Mondo S."/>
            <person name="Pangilinan J."/>
            <person name="Riley R."/>
            <person name="Labutti K."/>
            <person name="Andreopoulos B."/>
            <person name="Lipzen A."/>
            <person name="Chen C."/>
            <person name="Yanf M."/>
            <person name="Daum C."/>
            <person name="Ng V."/>
            <person name="Clum A."/>
            <person name="Ohm R."/>
            <person name="Martin F."/>
            <person name="Silar P."/>
            <person name="Natvig D."/>
            <person name="Lalanne C."/>
            <person name="Gautier V."/>
            <person name="Ament-Velasquez S.L."/>
            <person name="Kruys A."/>
            <person name="Hutchinson M.I."/>
            <person name="Powell A.J."/>
            <person name="Barry K."/>
            <person name="Miller A.N."/>
            <person name="Grigoriev I.V."/>
            <person name="Debuchy R."/>
            <person name="Gladieux P."/>
            <person name="Thoren M.H."/>
            <person name="Johannesson H."/>
        </authorList>
    </citation>
    <scope>NUCLEOTIDE SEQUENCE</scope>
    <source>
        <strain evidence="2">CBS 508.74</strain>
    </source>
</reference>
<sequence>MSIPVMFVPSMLVPFSHLLVEYPWAPKIVCGAWNCPIANESEASLLSVRDRCQQGDACDGHSDPQRRVRIQDAELGTIRLPRDHIRQLPRTCRWKFSVDVGMGSQFHEEVTIGTSMLTVDGLIGSHWQHFIHQCNHSMNVSNEPDIWSGLCKLTGPSVGALLPSG</sequence>
<dbReference type="GeneID" id="89940113"/>
<comment type="caution">
    <text evidence="2">The sequence shown here is derived from an EMBL/GenBank/DDBJ whole genome shotgun (WGS) entry which is preliminary data.</text>
</comment>